<dbReference type="InterPro" id="IPR009366">
    <property type="entry name" value="Protein_Veg"/>
</dbReference>
<protein>
    <submittedName>
        <fullName evidence="1">Uncharacterized protein Veg</fullName>
    </submittedName>
</protein>
<evidence type="ECO:0000313" key="2">
    <source>
        <dbReference type="Proteomes" id="UP000184082"/>
    </source>
</evidence>
<accession>A0A1M6T3H0</accession>
<dbReference type="Pfam" id="PF06257">
    <property type="entry name" value="VEG"/>
    <property type="match status" value="1"/>
</dbReference>
<sequence length="88" mass="10136">MATRETLTQLRKRVENCLGQKVLLKTNKGRKKVFVKEGILEEVYPSIFVVRIDRGLSSERKVSYSYSDILTETVEITLCNNDRKIQAS</sequence>
<dbReference type="Proteomes" id="UP000184082">
    <property type="component" value="Unassembled WGS sequence"/>
</dbReference>
<evidence type="ECO:0000313" key="1">
    <source>
        <dbReference type="EMBL" id="SHK51507.1"/>
    </source>
</evidence>
<dbReference type="STRING" id="1121266.SAMN02745883_02225"/>
<gene>
    <name evidence="1" type="ORF">SAMN02745883_02225</name>
</gene>
<dbReference type="PANTHER" id="PTHR40026:SF1">
    <property type="entry name" value="PROTEIN VEG"/>
    <property type="match status" value="1"/>
</dbReference>
<dbReference type="GO" id="GO:0006355">
    <property type="term" value="P:regulation of DNA-templated transcription"/>
    <property type="evidence" value="ECO:0007669"/>
    <property type="project" value="InterPro"/>
</dbReference>
<dbReference type="PANTHER" id="PTHR40026">
    <property type="entry name" value="PROTEIN VEG"/>
    <property type="match status" value="1"/>
</dbReference>
<organism evidence="1 2">
    <name type="scientific">Caminicella sporogenes DSM 14501</name>
    <dbReference type="NCBI Taxonomy" id="1121266"/>
    <lineage>
        <taxon>Bacteria</taxon>
        <taxon>Bacillati</taxon>
        <taxon>Bacillota</taxon>
        <taxon>Clostridia</taxon>
        <taxon>Peptostreptococcales</taxon>
        <taxon>Caminicellaceae</taxon>
        <taxon>Caminicella</taxon>
    </lineage>
</organism>
<keyword evidence="2" id="KW-1185">Reference proteome</keyword>
<dbReference type="EMBL" id="FRAJ01000023">
    <property type="protein sequence ID" value="SHK51507.1"/>
    <property type="molecule type" value="Genomic_DNA"/>
</dbReference>
<dbReference type="Gene3D" id="2.30.30.100">
    <property type="match status" value="1"/>
</dbReference>
<dbReference type="RefSeq" id="WP_072968540.1">
    <property type="nucleotide sequence ID" value="NZ_FRAJ01000023.1"/>
</dbReference>
<reference evidence="1 2" key="1">
    <citation type="submission" date="2016-11" db="EMBL/GenBank/DDBJ databases">
        <authorList>
            <person name="Jaros S."/>
            <person name="Januszkiewicz K."/>
            <person name="Wedrychowicz H."/>
        </authorList>
    </citation>
    <scope>NUCLEOTIDE SEQUENCE [LARGE SCALE GENOMIC DNA]</scope>
    <source>
        <strain evidence="1 2">DSM 14501</strain>
    </source>
</reference>
<dbReference type="PIRSF" id="PIRSF037257">
    <property type="entry name" value="DUF1021"/>
    <property type="match status" value="1"/>
</dbReference>
<proteinExistence type="predicted"/>
<name>A0A1M6T3H0_9FIRM</name>
<dbReference type="AlphaFoldDB" id="A0A1M6T3H0"/>